<evidence type="ECO:0000313" key="3">
    <source>
        <dbReference type="Proteomes" id="UP001228171"/>
    </source>
</evidence>
<sequence length="207" mass="23087">MNLLQRHDEWLSDRVGKITASRVKDISAKPRKGKALNSIMLNLLKERLTGEVTDFYINEAMQWGIDQEPNAIASYENITGEFVVGCGLINHPTISMSGASPDGLIGKDGLLEAKCPNTETHLNTILTQQVPDEYLPQITWQMACTGRKWCDFVSYDPRLPEQLQTVIIRVTIDDVDIDSLENEVAACNAKLNQVIENLTKSKKGETV</sequence>
<evidence type="ECO:0000313" key="2">
    <source>
        <dbReference type="EMBL" id="MDP4545879.1"/>
    </source>
</evidence>
<dbReference type="NCBIfam" id="TIGR03033">
    <property type="entry name" value="phage_rel_nuc"/>
    <property type="match status" value="1"/>
</dbReference>
<dbReference type="InterPro" id="IPR051703">
    <property type="entry name" value="NF-kappa-B_Signaling_Reg"/>
</dbReference>
<organism evidence="2 3">
    <name type="scientific">Psychrobacter faecalis</name>
    <dbReference type="NCBI Taxonomy" id="180588"/>
    <lineage>
        <taxon>Bacteria</taxon>
        <taxon>Pseudomonadati</taxon>
        <taxon>Pseudomonadota</taxon>
        <taxon>Gammaproteobacteria</taxon>
        <taxon>Moraxellales</taxon>
        <taxon>Moraxellaceae</taxon>
        <taxon>Psychrobacter</taxon>
    </lineage>
</organism>
<gene>
    <name evidence="2" type="ORF">Q8P09_12415</name>
</gene>
<dbReference type="InterPro" id="IPR019080">
    <property type="entry name" value="YqaJ_viral_recombinase"/>
</dbReference>
<dbReference type="InterPro" id="IPR011604">
    <property type="entry name" value="PDDEXK-like_dom_sf"/>
</dbReference>
<dbReference type="RefSeq" id="WP_305936074.1">
    <property type="nucleotide sequence ID" value="NZ_JAVAJI010000027.1"/>
</dbReference>
<dbReference type="PANTHER" id="PTHR46609">
    <property type="entry name" value="EXONUCLEASE, PHAGE-TYPE/RECB, C-TERMINAL DOMAIN-CONTAINING PROTEIN"/>
    <property type="match status" value="1"/>
</dbReference>
<dbReference type="EMBL" id="JAVAJI010000027">
    <property type="protein sequence ID" value="MDP4545879.1"/>
    <property type="molecule type" value="Genomic_DNA"/>
</dbReference>
<feature type="domain" description="YqaJ viral recombinase" evidence="1">
    <location>
        <begin position="9"/>
        <end position="147"/>
    </location>
</feature>
<proteinExistence type="predicted"/>
<dbReference type="Pfam" id="PF09588">
    <property type="entry name" value="YqaJ"/>
    <property type="match status" value="1"/>
</dbReference>
<accession>A0ABT9HK80</accession>
<dbReference type="InterPro" id="IPR011335">
    <property type="entry name" value="Restrct_endonuc-II-like"/>
</dbReference>
<keyword evidence="3" id="KW-1185">Reference proteome</keyword>
<evidence type="ECO:0000259" key="1">
    <source>
        <dbReference type="Pfam" id="PF09588"/>
    </source>
</evidence>
<comment type="caution">
    <text evidence="2">The sequence shown here is derived from an EMBL/GenBank/DDBJ whole genome shotgun (WGS) entry which is preliminary data.</text>
</comment>
<dbReference type="SUPFAM" id="SSF52980">
    <property type="entry name" value="Restriction endonuclease-like"/>
    <property type="match status" value="1"/>
</dbReference>
<dbReference type="Gene3D" id="3.90.320.10">
    <property type="match status" value="1"/>
</dbReference>
<protein>
    <submittedName>
        <fullName evidence="2">YqaJ viral recombinase family protein</fullName>
    </submittedName>
</protein>
<dbReference type="InterPro" id="IPR017482">
    <property type="entry name" value="Lambda-type_endonuclease"/>
</dbReference>
<dbReference type="PANTHER" id="PTHR46609:SF6">
    <property type="entry name" value="EXONUCLEASE, PHAGE-TYPE_RECB, C-TERMINAL DOMAIN-CONTAINING PROTEIN-RELATED"/>
    <property type="match status" value="1"/>
</dbReference>
<reference evidence="2 3" key="1">
    <citation type="submission" date="2023-08" db="EMBL/GenBank/DDBJ databases">
        <authorList>
            <person name="Kumar R."/>
        </authorList>
    </citation>
    <scope>NUCLEOTIDE SEQUENCE [LARGE SCALE GENOMIC DNA]</scope>
    <source>
        <strain evidence="2 3">LUR13</strain>
    </source>
</reference>
<dbReference type="CDD" id="cd22343">
    <property type="entry name" value="PDDEXK_lambda_exonuclease-like"/>
    <property type="match status" value="1"/>
</dbReference>
<name>A0ABT9HK80_9GAMM</name>
<dbReference type="Proteomes" id="UP001228171">
    <property type="component" value="Unassembled WGS sequence"/>
</dbReference>